<evidence type="ECO:0000313" key="2">
    <source>
        <dbReference type="EMBL" id="QHT61812.1"/>
    </source>
</evidence>
<name>A0A6C0G0E1_9BACL</name>
<sequence>MPQHRPQRKQPSLLAWLNHVIRLIRNYVLHRQDARHASHALAEHARPAAMRQELVSELLAALEALDARTAEEAASGMPSIPPASSSTTAPATPATTAPAEPRASSPSEQETESVLAVSESMALLTDEERALIHRIHHETETANRNNLTRTEAYRAVYYRSPELQWALLAHLVSRNGGWNMTDLKGELLPKLLDDASRTHAFMMLERINSLIFHDAYPQLLLYEASCREGTDLSRLLPYFGVSRFMLPVWRQFWQRRDSVLLTTALIVNEQHVIERPIVRSEHFRAHVLKRAPFLLQIPLQTNTVVMPYGSPLDSGGEMMLAGLVLEDFSDVKERVEFGKRLYAILLAVPEVMEGVMAFVRGVHHSGSRADYAPHLFTKERTGRREDDGYQARLEGCKLTKAAAGKLYSPDLQTAWADVQAKLPERTDWFESADAVGGYFEALPMPDVFEITFEHCMAFNKLELAVEAKQRFGSHGKTKGTDAR</sequence>
<protein>
    <submittedName>
        <fullName evidence="2">DUF2515 domain-containing protein</fullName>
    </submittedName>
</protein>
<proteinExistence type="predicted"/>
<dbReference type="RefSeq" id="WP_162358250.1">
    <property type="nucleotide sequence ID" value="NZ_CP048209.1"/>
</dbReference>
<dbReference type="Proteomes" id="UP000476064">
    <property type="component" value="Chromosome"/>
</dbReference>
<accession>A0A6C0G0E1</accession>
<dbReference type="Pfam" id="PF10720">
    <property type="entry name" value="DUF2515"/>
    <property type="match status" value="1"/>
</dbReference>
<keyword evidence="3" id="KW-1185">Reference proteome</keyword>
<evidence type="ECO:0000313" key="3">
    <source>
        <dbReference type="Proteomes" id="UP000476064"/>
    </source>
</evidence>
<evidence type="ECO:0000256" key="1">
    <source>
        <dbReference type="SAM" id="MobiDB-lite"/>
    </source>
</evidence>
<dbReference type="AlphaFoldDB" id="A0A6C0G0E1"/>
<gene>
    <name evidence="2" type="ORF">GXP70_18735</name>
</gene>
<dbReference type="InterPro" id="IPR019658">
    <property type="entry name" value="DUF2515"/>
</dbReference>
<dbReference type="KEGG" id="plyc:GXP70_18735"/>
<feature type="compositionally biased region" description="Low complexity" evidence="1">
    <location>
        <begin position="82"/>
        <end position="107"/>
    </location>
</feature>
<feature type="region of interest" description="Disordered" evidence="1">
    <location>
        <begin position="70"/>
        <end position="116"/>
    </location>
</feature>
<reference evidence="2 3" key="1">
    <citation type="submission" date="2020-01" db="EMBL/GenBank/DDBJ databases">
        <title>Paenibacillus sp. nov., isolated from tomato rhizosphere.</title>
        <authorList>
            <person name="Weon H.-Y."/>
            <person name="Lee S.A."/>
        </authorList>
    </citation>
    <scope>NUCLEOTIDE SEQUENCE [LARGE SCALE GENOMIC DNA]</scope>
    <source>
        <strain evidence="2 3">12200R-189</strain>
    </source>
</reference>
<dbReference type="EMBL" id="CP048209">
    <property type="protein sequence ID" value="QHT61812.1"/>
    <property type="molecule type" value="Genomic_DNA"/>
</dbReference>
<organism evidence="2 3">
    <name type="scientific">Paenibacillus lycopersici</name>
    <dbReference type="NCBI Taxonomy" id="2704462"/>
    <lineage>
        <taxon>Bacteria</taxon>
        <taxon>Bacillati</taxon>
        <taxon>Bacillota</taxon>
        <taxon>Bacilli</taxon>
        <taxon>Bacillales</taxon>
        <taxon>Paenibacillaceae</taxon>
        <taxon>Paenibacillus</taxon>
    </lineage>
</organism>